<dbReference type="GO" id="GO:0008270">
    <property type="term" value="F:zinc ion binding"/>
    <property type="evidence" value="ECO:0007669"/>
    <property type="project" value="InterPro"/>
</dbReference>
<keyword evidence="2" id="KW-0479">Metal-binding</keyword>
<evidence type="ECO:0000256" key="1">
    <source>
        <dbReference type="ARBA" id="ARBA00004123"/>
    </source>
</evidence>
<dbReference type="InterPro" id="IPR036864">
    <property type="entry name" value="Zn2-C6_fun-type_DNA-bd_sf"/>
</dbReference>
<name>A0A9P6L1U2_9AGAM</name>
<dbReference type="PANTHER" id="PTHR47338:SF5">
    <property type="entry name" value="ZN(II)2CYS6 TRANSCRIPTION FACTOR (EUROFUNG)"/>
    <property type="match status" value="1"/>
</dbReference>
<dbReference type="SMART" id="SM00066">
    <property type="entry name" value="GAL4"/>
    <property type="match status" value="1"/>
</dbReference>
<comment type="subcellular location">
    <subcellularLocation>
        <location evidence="1">Nucleus</location>
    </subcellularLocation>
</comment>
<feature type="region of interest" description="Disordered" evidence="6">
    <location>
        <begin position="110"/>
        <end position="233"/>
    </location>
</feature>
<dbReference type="GO" id="GO:0005634">
    <property type="term" value="C:nucleus"/>
    <property type="evidence" value="ECO:0007669"/>
    <property type="project" value="UniProtKB-SubCell"/>
</dbReference>
<feature type="compositionally biased region" description="Polar residues" evidence="6">
    <location>
        <begin position="61"/>
        <end position="72"/>
    </location>
</feature>
<feature type="compositionally biased region" description="Polar residues" evidence="6">
    <location>
        <begin position="26"/>
        <end position="35"/>
    </location>
</feature>
<evidence type="ECO:0000256" key="5">
    <source>
        <dbReference type="ARBA" id="ARBA00023242"/>
    </source>
</evidence>
<evidence type="ECO:0000313" key="8">
    <source>
        <dbReference type="EMBL" id="KAF9778621.1"/>
    </source>
</evidence>
<gene>
    <name evidence="8" type="ORF">BJ322DRAFT_1014096</name>
</gene>
<feature type="compositionally biased region" description="Basic and acidic residues" evidence="6">
    <location>
        <begin position="116"/>
        <end position="128"/>
    </location>
</feature>
<keyword evidence="3" id="KW-0805">Transcription regulation</keyword>
<reference evidence="8" key="2">
    <citation type="submission" date="2020-11" db="EMBL/GenBank/DDBJ databases">
        <authorList>
            <consortium name="DOE Joint Genome Institute"/>
            <person name="Kuo A."/>
            <person name="Miyauchi S."/>
            <person name="Kiss E."/>
            <person name="Drula E."/>
            <person name="Kohler A."/>
            <person name="Sanchez-Garcia M."/>
            <person name="Andreopoulos B."/>
            <person name="Barry K.W."/>
            <person name="Bonito G."/>
            <person name="Buee M."/>
            <person name="Carver A."/>
            <person name="Chen C."/>
            <person name="Cichocki N."/>
            <person name="Clum A."/>
            <person name="Culley D."/>
            <person name="Crous P.W."/>
            <person name="Fauchery L."/>
            <person name="Girlanda M."/>
            <person name="Hayes R."/>
            <person name="Keri Z."/>
            <person name="Labutti K."/>
            <person name="Lipzen A."/>
            <person name="Lombard V."/>
            <person name="Magnuson J."/>
            <person name="Maillard F."/>
            <person name="Morin E."/>
            <person name="Murat C."/>
            <person name="Nolan M."/>
            <person name="Ohm R."/>
            <person name="Pangilinan J."/>
            <person name="Pereira M."/>
            <person name="Perotto S."/>
            <person name="Peter M."/>
            <person name="Riley R."/>
            <person name="Sitrit Y."/>
            <person name="Stielow B."/>
            <person name="Szollosi G."/>
            <person name="Zifcakova L."/>
            <person name="Stursova M."/>
            <person name="Spatafora J.W."/>
            <person name="Tedersoo L."/>
            <person name="Vaario L.-M."/>
            <person name="Yamada A."/>
            <person name="Yan M."/>
            <person name="Wang P."/>
            <person name="Xu J."/>
            <person name="Bruns T."/>
            <person name="Baldrian P."/>
            <person name="Vilgalys R."/>
            <person name="Henrissat B."/>
            <person name="Grigoriev I.V."/>
            <person name="Hibbett D."/>
            <person name="Nagy L.G."/>
            <person name="Martin F.M."/>
        </authorList>
    </citation>
    <scope>NUCLEOTIDE SEQUENCE</scope>
    <source>
        <strain evidence="8">UH-Tt-Lm1</strain>
    </source>
</reference>
<dbReference type="PROSITE" id="PS50048">
    <property type="entry name" value="ZN2_CY6_FUNGAL_2"/>
    <property type="match status" value="1"/>
</dbReference>
<evidence type="ECO:0000313" key="9">
    <source>
        <dbReference type="Proteomes" id="UP000736335"/>
    </source>
</evidence>
<feature type="region of interest" description="Disordered" evidence="6">
    <location>
        <begin position="1"/>
        <end position="72"/>
    </location>
</feature>
<evidence type="ECO:0000256" key="2">
    <source>
        <dbReference type="ARBA" id="ARBA00022723"/>
    </source>
</evidence>
<dbReference type="OrthoDB" id="2123952at2759"/>
<keyword evidence="5" id="KW-0539">Nucleus</keyword>
<dbReference type="CDD" id="cd00067">
    <property type="entry name" value="GAL4"/>
    <property type="match status" value="1"/>
</dbReference>
<comment type="caution">
    <text evidence="8">The sequence shown here is derived from an EMBL/GenBank/DDBJ whole genome shotgun (WGS) entry which is preliminary data.</text>
</comment>
<dbReference type="SUPFAM" id="SSF57701">
    <property type="entry name" value="Zn2/Cys6 DNA-binding domain"/>
    <property type="match status" value="1"/>
</dbReference>
<dbReference type="PANTHER" id="PTHR47338">
    <property type="entry name" value="ZN(II)2CYS6 TRANSCRIPTION FACTOR (EUROFUNG)-RELATED"/>
    <property type="match status" value="1"/>
</dbReference>
<keyword evidence="4" id="KW-0804">Transcription</keyword>
<reference evidence="8" key="1">
    <citation type="journal article" date="2020" name="Nat. Commun.">
        <title>Large-scale genome sequencing of mycorrhizal fungi provides insights into the early evolution of symbiotic traits.</title>
        <authorList>
            <person name="Miyauchi S."/>
            <person name="Kiss E."/>
            <person name="Kuo A."/>
            <person name="Drula E."/>
            <person name="Kohler A."/>
            <person name="Sanchez-Garcia M."/>
            <person name="Morin E."/>
            <person name="Andreopoulos B."/>
            <person name="Barry K.W."/>
            <person name="Bonito G."/>
            <person name="Buee M."/>
            <person name="Carver A."/>
            <person name="Chen C."/>
            <person name="Cichocki N."/>
            <person name="Clum A."/>
            <person name="Culley D."/>
            <person name="Crous P.W."/>
            <person name="Fauchery L."/>
            <person name="Girlanda M."/>
            <person name="Hayes R.D."/>
            <person name="Keri Z."/>
            <person name="LaButti K."/>
            <person name="Lipzen A."/>
            <person name="Lombard V."/>
            <person name="Magnuson J."/>
            <person name="Maillard F."/>
            <person name="Murat C."/>
            <person name="Nolan M."/>
            <person name="Ohm R.A."/>
            <person name="Pangilinan J."/>
            <person name="Pereira M.F."/>
            <person name="Perotto S."/>
            <person name="Peter M."/>
            <person name="Pfister S."/>
            <person name="Riley R."/>
            <person name="Sitrit Y."/>
            <person name="Stielow J.B."/>
            <person name="Szollosi G."/>
            <person name="Zifcakova L."/>
            <person name="Stursova M."/>
            <person name="Spatafora J.W."/>
            <person name="Tedersoo L."/>
            <person name="Vaario L.M."/>
            <person name="Yamada A."/>
            <person name="Yan M."/>
            <person name="Wang P."/>
            <person name="Xu J."/>
            <person name="Bruns T."/>
            <person name="Baldrian P."/>
            <person name="Vilgalys R."/>
            <person name="Dunand C."/>
            <person name="Henrissat B."/>
            <person name="Grigoriev I.V."/>
            <person name="Hibbett D."/>
            <person name="Nagy L.G."/>
            <person name="Martin F.M."/>
        </authorList>
    </citation>
    <scope>NUCLEOTIDE SEQUENCE</scope>
    <source>
        <strain evidence="8">UH-Tt-Lm1</strain>
    </source>
</reference>
<evidence type="ECO:0000256" key="6">
    <source>
        <dbReference type="SAM" id="MobiDB-lite"/>
    </source>
</evidence>
<accession>A0A9P6L1U2</accession>
<dbReference type="Gene3D" id="4.10.240.10">
    <property type="entry name" value="Zn(2)-C6 fungal-type DNA-binding domain"/>
    <property type="match status" value="1"/>
</dbReference>
<dbReference type="AlphaFoldDB" id="A0A9P6L1U2"/>
<feature type="compositionally biased region" description="Basic residues" evidence="6">
    <location>
        <begin position="45"/>
        <end position="58"/>
    </location>
</feature>
<dbReference type="InterPro" id="IPR050815">
    <property type="entry name" value="TF_fung"/>
</dbReference>
<evidence type="ECO:0000259" key="7">
    <source>
        <dbReference type="PROSITE" id="PS50048"/>
    </source>
</evidence>
<proteinExistence type="predicted"/>
<organism evidence="8 9">
    <name type="scientific">Thelephora terrestris</name>
    <dbReference type="NCBI Taxonomy" id="56493"/>
    <lineage>
        <taxon>Eukaryota</taxon>
        <taxon>Fungi</taxon>
        <taxon>Dikarya</taxon>
        <taxon>Basidiomycota</taxon>
        <taxon>Agaricomycotina</taxon>
        <taxon>Agaricomycetes</taxon>
        <taxon>Thelephorales</taxon>
        <taxon>Thelephoraceae</taxon>
        <taxon>Thelephora</taxon>
    </lineage>
</organism>
<protein>
    <recommendedName>
        <fullName evidence="7">Zn(2)-C6 fungal-type domain-containing protein</fullName>
    </recommendedName>
</protein>
<keyword evidence="9" id="KW-1185">Reference proteome</keyword>
<dbReference type="PROSITE" id="PS00463">
    <property type="entry name" value="ZN2_CY6_FUNGAL_1"/>
    <property type="match status" value="1"/>
</dbReference>
<evidence type="ECO:0000256" key="3">
    <source>
        <dbReference type="ARBA" id="ARBA00023015"/>
    </source>
</evidence>
<feature type="domain" description="Zn(2)-C6 fungal-type" evidence="7">
    <location>
        <begin position="81"/>
        <end position="113"/>
    </location>
</feature>
<dbReference type="EMBL" id="WIUZ02000022">
    <property type="protein sequence ID" value="KAF9778621.1"/>
    <property type="molecule type" value="Genomic_DNA"/>
</dbReference>
<dbReference type="Pfam" id="PF00172">
    <property type="entry name" value="Zn_clus"/>
    <property type="match status" value="1"/>
</dbReference>
<evidence type="ECO:0000256" key="4">
    <source>
        <dbReference type="ARBA" id="ARBA00023163"/>
    </source>
</evidence>
<dbReference type="Proteomes" id="UP000736335">
    <property type="component" value="Unassembled WGS sequence"/>
</dbReference>
<dbReference type="GO" id="GO:0000981">
    <property type="term" value="F:DNA-binding transcription factor activity, RNA polymerase II-specific"/>
    <property type="evidence" value="ECO:0007669"/>
    <property type="project" value="InterPro"/>
</dbReference>
<dbReference type="InterPro" id="IPR001138">
    <property type="entry name" value="Zn2Cys6_DnaBD"/>
</dbReference>
<sequence>MTVHTAPGQSSLPPPTAIPLVFSDPGPSNSTSFALSLSPEEPPQARRKSTHKSRRKRQHIELSSNQPLTVKGTQRTRVYTACLPCRSRKTRCDGARPACKNCVNRASGDPCLYDEMPNRRGPDKDPGARQRAKILGLPSEPRRRRRNTSESGATNDDLTQEDVVQDLPLHSNHCGSVSQHPDDAFDLPTYPNPHDHPPINGYDTPARPVAHDLQPKLNHSSPTRLPGYNGSNSPPDSYLYITSPAYVSAQQAPSETYFDTSPTIIPGPSLSYTRQTWWDSLLTLYATSGDSLESVSLTLTHTQRESASNHILFDIKFLFRVAPPSFCFFNVPRFSSLFSNHSRLLEMQPSYILAMLALATFLQSSETGLGAEGRKRALRLRDEAQSAMEASVNAGRVNPDLAKAAWLIAFFEVCSHPRHSTQRVTSSMAMLDSLVGYMHLMTIDVGDARVIRWPEGVLPIVPRPRRRTLSTLQTTPSSDPCSCREQTLGQHWPLAANIVPSWTSTPAWPDESLEPEIQKEESRRLVWSSIQLFAEYNSYSVARGTGVMDFALCKASNYAFLFPGEVTTGPSARDTVWSIYFRATLLWNGCIGMRGEMNVSDSAKAKYAMEAWKESCELDNLLDHHTCDTERAFLFVGREFLFNVRTYISQEFRQVIPLAQSDSIRRKAEEWLSHQAMLMNHLMESLPKVTGHSNGSLMYRPFFVFWFMGQIFRALTSWSMDNSLLVALDVGKAITIPAEYLMSLFPCDSQRVTYESVREQLVAACISARIPPPPPLKVTLRTVTAFVGMPEHLEGYHDLPQSRG</sequence>
<feature type="compositionally biased region" description="Polar residues" evidence="6">
    <location>
        <begin position="217"/>
        <end position="233"/>
    </location>
</feature>